<evidence type="ECO:0000256" key="2">
    <source>
        <dbReference type="SAM" id="MobiDB-lite"/>
    </source>
</evidence>
<dbReference type="SMART" id="SM00115">
    <property type="entry name" value="CASc"/>
    <property type="match status" value="1"/>
</dbReference>
<organism evidence="4">
    <name type="scientific">Timema tahoe</name>
    <dbReference type="NCBI Taxonomy" id="61484"/>
    <lineage>
        <taxon>Eukaryota</taxon>
        <taxon>Metazoa</taxon>
        <taxon>Ecdysozoa</taxon>
        <taxon>Arthropoda</taxon>
        <taxon>Hexapoda</taxon>
        <taxon>Insecta</taxon>
        <taxon>Pterygota</taxon>
        <taxon>Neoptera</taxon>
        <taxon>Polyneoptera</taxon>
        <taxon>Phasmatodea</taxon>
        <taxon>Timematodea</taxon>
        <taxon>Timematoidea</taxon>
        <taxon>Timematidae</taxon>
        <taxon>Timema</taxon>
    </lineage>
</organism>
<sequence length="155" mass="17701">MVAYSTVEGKSSTIPSSNSLCHTLPDKHHGGKLDRGRQTSWWQTRQWKVRVAPYLPLTVSVIHSQTDIMVANSTEEGYYSWRNPISGSWFIQALCEELKTNGTKRDLLTLLTFVCRRVALDYQSVVPSNYDMDNKKQVPSITSSLTRLVFFQSRQ</sequence>
<dbReference type="Gene3D" id="3.30.70.1470">
    <property type="entry name" value="Caspase-like"/>
    <property type="match status" value="1"/>
</dbReference>
<dbReference type="PANTHER" id="PTHR22576">
    <property type="entry name" value="MUCOSA ASSOCIATED LYMPHOID TISSUE LYMPHOMA TRANSLOCATION PROTEIN 1/PARACASPASE"/>
    <property type="match status" value="1"/>
</dbReference>
<dbReference type="EMBL" id="OE007259">
    <property type="protein sequence ID" value="CAD7463103.1"/>
    <property type="molecule type" value="Genomic_DNA"/>
</dbReference>
<name>A0A7R9IRL2_9NEOP</name>
<dbReference type="InterPro" id="IPR029030">
    <property type="entry name" value="Caspase-like_dom_sf"/>
</dbReference>
<dbReference type="GO" id="GO:0006508">
    <property type="term" value="P:proteolysis"/>
    <property type="evidence" value="ECO:0007669"/>
    <property type="project" value="InterPro"/>
</dbReference>
<dbReference type="AlphaFoldDB" id="A0A7R9IRL2"/>
<dbReference type="InterPro" id="IPR002138">
    <property type="entry name" value="Pept_C14_p10"/>
</dbReference>
<feature type="region of interest" description="Disordered" evidence="2">
    <location>
        <begin position="1"/>
        <end position="35"/>
    </location>
</feature>
<proteinExistence type="inferred from homology"/>
<dbReference type="InterPro" id="IPR015917">
    <property type="entry name" value="Pept_C14A"/>
</dbReference>
<evidence type="ECO:0000259" key="3">
    <source>
        <dbReference type="PROSITE" id="PS50207"/>
    </source>
</evidence>
<dbReference type="GO" id="GO:0004197">
    <property type="term" value="F:cysteine-type endopeptidase activity"/>
    <property type="evidence" value="ECO:0007669"/>
    <property type="project" value="InterPro"/>
</dbReference>
<comment type="similarity">
    <text evidence="1">Belongs to the peptidase C14A family.</text>
</comment>
<feature type="domain" description="Caspase family p10" evidence="3">
    <location>
        <begin position="58"/>
        <end position="153"/>
    </location>
</feature>
<dbReference type="InterPro" id="IPR011600">
    <property type="entry name" value="Pept_C14_caspase"/>
</dbReference>
<reference evidence="4" key="1">
    <citation type="submission" date="2020-11" db="EMBL/GenBank/DDBJ databases">
        <authorList>
            <person name="Tran Van P."/>
        </authorList>
    </citation>
    <scope>NUCLEOTIDE SEQUENCE</scope>
</reference>
<feature type="compositionally biased region" description="Polar residues" evidence="2">
    <location>
        <begin position="8"/>
        <end position="21"/>
    </location>
</feature>
<accession>A0A7R9IRL2</accession>
<evidence type="ECO:0000313" key="4">
    <source>
        <dbReference type="EMBL" id="CAD7463103.1"/>
    </source>
</evidence>
<dbReference type="Pfam" id="PF00656">
    <property type="entry name" value="Peptidase_C14"/>
    <property type="match status" value="1"/>
</dbReference>
<dbReference type="PANTHER" id="PTHR22576:SF41">
    <property type="entry name" value="CASPASE 14, APOPTOSIS-RELATED CYSTEINE PEPTIDASE"/>
    <property type="match status" value="1"/>
</dbReference>
<dbReference type="SUPFAM" id="SSF52129">
    <property type="entry name" value="Caspase-like"/>
    <property type="match status" value="1"/>
</dbReference>
<gene>
    <name evidence="4" type="ORF">TTEB3V08_LOCUS10989</name>
</gene>
<feature type="compositionally biased region" description="Basic and acidic residues" evidence="2">
    <location>
        <begin position="24"/>
        <end position="35"/>
    </location>
</feature>
<dbReference type="InterPro" id="IPR052039">
    <property type="entry name" value="Caspase-related_regulators"/>
</dbReference>
<protein>
    <recommendedName>
        <fullName evidence="3">Caspase family p10 domain-containing protein</fullName>
    </recommendedName>
</protein>
<evidence type="ECO:0000256" key="1">
    <source>
        <dbReference type="ARBA" id="ARBA00010134"/>
    </source>
</evidence>
<dbReference type="PROSITE" id="PS50207">
    <property type="entry name" value="CASPASE_P10"/>
    <property type="match status" value="1"/>
</dbReference>